<proteinExistence type="predicted"/>
<reference evidence="2" key="1">
    <citation type="submission" date="2023-06" db="EMBL/GenBank/DDBJ databases">
        <title>Phylogenetic Diversity of Rhizobium strains.</title>
        <authorList>
            <person name="Moura F.T."/>
            <person name="Helene L.C.F."/>
            <person name="Hungria M."/>
        </authorList>
    </citation>
    <scope>NUCLEOTIDE SEQUENCE</scope>
    <source>
        <strain evidence="2">CCGE526</strain>
    </source>
</reference>
<evidence type="ECO:0000313" key="2">
    <source>
        <dbReference type="EMBL" id="MDL2403695.1"/>
    </source>
</evidence>
<gene>
    <name evidence="2" type="ORF">PY649_33035</name>
</gene>
<keyword evidence="1" id="KW-0812">Transmembrane</keyword>
<keyword evidence="1" id="KW-0472">Membrane</keyword>
<sequence>MSQPILVRLRKFIDPRPFDRGRGPVRMACASDVILVAMVGLFLGLVVLRFLLG</sequence>
<feature type="transmembrane region" description="Helical" evidence="1">
    <location>
        <begin position="33"/>
        <end position="52"/>
    </location>
</feature>
<accession>A0ABT7K501</accession>
<dbReference type="EMBL" id="JARFYM010000057">
    <property type="protein sequence ID" value="MDL2403695.1"/>
    <property type="molecule type" value="Genomic_DNA"/>
</dbReference>
<keyword evidence="3" id="KW-1185">Reference proteome</keyword>
<organism evidence="2 3">
    <name type="scientific">Rhizobium mayense</name>
    <dbReference type="NCBI Taxonomy" id="1312184"/>
    <lineage>
        <taxon>Bacteria</taxon>
        <taxon>Pseudomonadati</taxon>
        <taxon>Pseudomonadota</taxon>
        <taxon>Alphaproteobacteria</taxon>
        <taxon>Hyphomicrobiales</taxon>
        <taxon>Rhizobiaceae</taxon>
        <taxon>Rhizobium/Agrobacterium group</taxon>
        <taxon>Rhizobium</taxon>
    </lineage>
</organism>
<evidence type="ECO:0000313" key="3">
    <source>
        <dbReference type="Proteomes" id="UP001172645"/>
    </source>
</evidence>
<evidence type="ECO:0000256" key="1">
    <source>
        <dbReference type="SAM" id="Phobius"/>
    </source>
</evidence>
<dbReference type="Proteomes" id="UP001172645">
    <property type="component" value="Unassembled WGS sequence"/>
</dbReference>
<protein>
    <submittedName>
        <fullName evidence="2">Uncharacterized protein</fullName>
    </submittedName>
</protein>
<comment type="caution">
    <text evidence="2">The sequence shown here is derived from an EMBL/GenBank/DDBJ whole genome shotgun (WGS) entry which is preliminary data.</text>
</comment>
<name>A0ABT7K501_9HYPH</name>
<keyword evidence="1" id="KW-1133">Transmembrane helix</keyword>